<protein>
    <recommendedName>
        <fullName evidence="5">Transmembrane protein</fullName>
    </recommendedName>
</protein>
<name>A0A177G5Q9_9PROT</name>
<keyword evidence="2" id="KW-0812">Transmembrane</keyword>
<evidence type="ECO:0000256" key="1">
    <source>
        <dbReference type="SAM" id="Coils"/>
    </source>
</evidence>
<keyword evidence="2" id="KW-0472">Membrane</keyword>
<proteinExistence type="predicted"/>
<reference evidence="3 4" key="1">
    <citation type="submission" date="2016-03" db="EMBL/GenBank/DDBJ databases">
        <title>Draft genome sequence of Acetobacter malorum CECT 7742, a strain isolated from strawberry vinegar.</title>
        <authorList>
            <person name="Sainz F."/>
            <person name="Mas A."/>
            <person name="Torija M.J."/>
        </authorList>
    </citation>
    <scope>NUCLEOTIDE SEQUENCE [LARGE SCALE GENOMIC DNA]</scope>
    <source>
        <strain evidence="3 4">CECT 7742</strain>
    </source>
</reference>
<sequence length="424" mass="47393">MKVWLQTRGVAHDYAFLGAAPPDYWWTSPLYKDATSFEQPTLILERLRGNQWRCFISAIPSARRDRVNTRIRYSLALCGEGESDQETLLSLLGYLLDIFKNDPASEENPITRKLDSLVGDHIDEWLSNKFEDAQTCIDKVKKIFVELKPLTIESRKIKRLEKELQNLLKSEENSTWRVALLNFIGKRESPAADHLESQMEPSQGQILILPSPVAGGNIESSFLLGPQRNVSTTEGPNSPHVFNNKPDDRTVFYSTLSRAVAGLALVFLLIAGGAWLFNGTKLPAELAPVEQVATTAYHTDKGKLSEEGNVAQLTVWSDKILGRPVRPPDLSSAGYQLTGGQRVTTEQYPACMFSYIGRKGDHILLFVEALHDRKMTTSLQKMRQVPGYVWVQDGLGISMMADEPIAHLDDLAKHTRDLMAEAGL</sequence>
<evidence type="ECO:0000313" key="4">
    <source>
        <dbReference type="Proteomes" id="UP000077349"/>
    </source>
</evidence>
<comment type="caution">
    <text evidence="3">The sequence shown here is derived from an EMBL/GenBank/DDBJ whole genome shotgun (WGS) entry which is preliminary data.</text>
</comment>
<organism evidence="3 4">
    <name type="scientific">Acetobacter malorum</name>
    <dbReference type="NCBI Taxonomy" id="178901"/>
    <lineage>
        <taxon>Bacteria</taxon>
        <taxon>Pseudomonadati</taxon>
        <taxon>Pseudomonadota</taxon>
        <taxon>Alphaproteobacteria</taxon>
        <taxon>Acetobacterales</taxon>
        <taxon>Acetobacteraceae</taxon>
        <taxon>Acetobacter</taxon>
    </lineage>
</organism>
<evidence type="ECO:0000256" key="2">
    <source>
        <dbReference type="SAM" id="Phobius"/>
    </source>
</evidence>
<keyword evidence="1" id="KW-0175">Coiled coil</keyword>
<dbReference type="EMBL" id="LVHD01000032">
    <property type="protein sequence ID" value="OAG75612.1"/>
    <property type="molecule type" value="Genomic_DNA"/>
</dbReference>
<evidence type="ECO:0000313" key="3">
    <source>
        <dbReference type="EMBL" id="OAG75612.1"/>
    </source>
</evidence>
<accession>A0A177G5Q9</accession>
<feature type="coiled-coil region" evidence="1">
    <location>
        <begin position="150"/>
        <end position="177"/>
    </location>
</feature>
<keyword evidence="2" id="KW-1133">Transmembrane helix</keyword>
<dbReference type="AlphaFoldDB" id="A0A177G5Q9"/>
<dbReference type="Proteomes" id="UP000077349">
    <property type="component" value="Unassembled WGS sequence"/>
</dbReference>
<dbReference type="PATRIC" id="fig|178901.16.peg.3439"/>
<feature type="transmembrane region" description="Helical" evidence="2">
    <location>
        <begin position="259"/>
        <end position="277"/>
    </location>
</feature>
<evidence type="ECO:0008006" key="5">
    <source>
        <dbReference type="Google" id="ProtNLM"/>
    </source>
</evidence>
<gene>
    <name evidence="3" type="ORF">Amal_03226</name>
</gene>